<gene>
    <name evidence="3" type="ORF">B1B_10587</name>
    <name evidence="2" type="ORF">B2A_10982</name>
</gene>
<dbReference type="EMBL" id="AUZZ01007911">
    <property type="protein sequence ID" value="EQD40583.1"/>
    <property type="molecule type" value="Genomic_DNA"/>
</dbReference>
<evidence type="ECO:0000313" key="2">
    <source>
        <dbReference type="EMBL" id="EQD40583.1"/>
    </source>
</evidence>
<dbReference type="CDD" id="cd07813">
    <property type="entry name" value="COQ10p_like"/>
    <property type="match status" value="1"/>
</dbReference>
<reference evidence="2" key="2">
    <citation type="journal article" date="2014" name="ISME J.">
        <title>Microbial stratification in low pH oxic and suboxic macroscopic growths along an acid mine drainage.</title>
        <authorList>
            <person name="Mendez-Garcia C."/>
            <person name="Mesa V."/>
            <person name="Sprenger R.R."/>
            <person name="Richter M."/>
            <person name="Diez M.S."/>
            <person name="Solano J."/>
            <person name="Bargiela R."/>
            <person name="Golyshina O.V."/>
            <person name="Manteca A."/>
            <person name="Ramos J.L."/>
            <person name="Gallego J.R."/>
            <person name="Llorente I."/>
            <person name="Martins Dos Santos V.A."/>
            <person name="Jensen O.N."/>
            <person name="Pelaez A.I."/>
            <person name="Sanchez J."/>
            <person name="Ferrer M."/>
        </authorList>
    </citation>
    <scope>NUCLEOTIDE SEQUENCE</scope>
</reference>
<dbReference type="Gene3D" id="3.30.530.20">
    <property type="match status" value="1"/>
</dbReference>
<name>T0Z6B9_9ZZZZ</name>
<dbReference type="GO" id="GO:0045333">
    <property type="term" value="P:cellular respiration"/>
    <property type="evidence" value="ECO:0007669"/>
    <property type="project" value="InterPro"/>
</dbReference>
<evidence type="ECO:0000259" key="1">
    <source>
        <dbReference type="Pfam" id="PF03364"/>
    </source>
</evidence>
<proteinExistence type="predicted"/>
<dbReference type="GO" id="GO:0048039">
    <property type="term" value="F:ubiquinone binding"/>
    <property type="evidence" value="ECO:0007669"/>
    <property type="project" value="InterPro"/>
</dbReference>
<dbReference type="AlphaFoldDB" id="T0Z6B9"/>
<dbReference type="PANTHER" id="PTHR12901:SF10">
    <property type="entry name" value="COENZYME Q-BINDING PROTEIN COQ10, MITOCHONDRIAL"/>
    <property type="match status" value="1"/>
</dbReference>
<dbReference type="InterPro" id="IPR023393">
    <property type="entry name" value="START-like_dom_sf"/>
</dbReference>
<feature type="domain" description="Coenzyme Q-binding protein COQ10 START" evidence="1">
    <location>
        <begin position="1"/>
        <end position="123"/>
    </location>
</feature>
<dbReference type="EMBL" id="AUZY01006912">
    <property type="protein sequence ID" value="EQD52711.1"/>
    <property type="molecule type" value="Genomic_DNA"/>
</dbReference>
<dbReference type="InterPro" id="IPR005031">
    <property type="entry name" value="COQ10_START"/>
</dbReference>
<dbReference type="InterPro" id="IPR044996">
    <property type="entry name" value="COQ10-like"/>
</dbReference>
<reference evidence="2" key="1">
    <citation type="submission" date="2013-08" db="EMBL/GenBank/DDBJ databases">
        <authorList>
            <person name="Mendez C."/>
            <person name="Richter M."/>
            <person name="Ferrer M."/>
            <person name="Sanchez J."/>
        </authorList>
    </citation>
    <scope>NUCLEOTIDE SEQUENCE</scope>
</reference>
<organism evidence="2">
    <name type="scientific">mine drainage metagenome</name>
    <dbReference type="NCBI Taxonomy" id="410659"/>
    <lineage>
        <taxon>unclassified sequences</taxon>
        <taxon>metagenomes</taxon>
        <taxon>ecological metagenomes</taxon>
    </lineage>
</organism>
<dbReference type="SUPFAM" id="SSF55961">
    <property type="entry name" value="Bet v1-like"/>
    <property type="match status" value="1"/>
</dbReference>
<dbReference type="Pfam" id="PF03364">
    <property type="entry name" value="Polyketide_cyc"/>
    <property type="match status" value="1"/>
</dbReference>
<dbReference type="PANTHER" id="PTHR12901">
    <property type="entry name" value="SPERM PROTEIN HOMOLOG"/>
    <property type="match status" value="1"/>
</dbReference>
<protein>
    <submittedName>
        <fullName evidence="2">Cyclase/dehydrase</fullName>
    </submittedName>
</protein>
<accession>T0Z6B9</accession>
<comment type="caution">
    <text evidence="2">The sequence shown here is derived from an EMBL/GenBank/DDBJ whole genome shotgun (WGS) entry which is preliminary data.</text>
</comment>
<sequence length="138" mass="15289">MYALVTDIPSYPRFLPWCAGASVIEEKPRAGSGTVVVAHLDLAWGPIRYRLVTRNDNEPPGRVCMHLVRGPLDRLDGTWTFEPGADGSTRVALDLTFTLVHRMTALFVGPLISEALETLTDAFVTEARRRYNGHSHAD</sequence>
<evidence type="ECO:0000313" key="3">
    <source>
        <dbReference type="EMBL" id="EQD52711.1"/>
    </source>
</evidence>